<dbReference type="InterPro" id="IPR031451">
    <property type="entry name" value="MqsR_toxin"/>
</dbReference>
<geneLocation type="plasmid" evidence="1 2">
    <name>pTT6-4</name>
</geneLocation>
<evidence type="ECO:0000313" key="1">
    <source>
        <dbReference type="EMBL" id="QQP94013.1"/>
    </source>
</evidence>
<reference evidence="1" key="1">
    <citation type="submission" date="2021-02" db="EMBL/GenBank/DDBJ databases">
        <title>Skermanella TT6 skin isolate.</title>
        <authorList>
            <person name="Lee K."/>
            <person name="Ganzorig M."/>
        </authorList>
    </citation>
    <scope>NUCLEOTIDE SEQUENCE</scope>
    <source>
        <strain evidence="1">TT6</strain>
    </source>
</reference>
<protein>
    <submittedName>
        <fullName evidence="1">Type II toxin-antitoxin system MqsR family toxin</fullName>
    </submittedName>
</protein>
<dbReference type="Proteomes" id="UP000595197">
    <property type="component" value="Plasmid pTT6-4"/>
</dbReference>
<name>A0ABX7BHZ3_9PROT</name>
<evidence type="ECO:0000313" key="2">
    <source>
        <dbReference type="Proteomes" id="UP000595197"/>
    </source>
</evidence>
<sequence>MDKRKPTYDLASFKASFSSVEKLNATIVALQGARSLGITVTGMVSVIQTMERKHFYKSMTSNNDHTVWQDVYHVPHDENVIYIKFIADVVTEFRLLSFKEK</sequence>
<dbReference type="EMBL" id="CP067424">
    <property type="protein sequence ID" value="QQP94013.1"/>
    <property type="molecule type" value="Genomic_DNA"/>
</dbReference>
<accession>A0ABX7BHZ3</accession>
<gene>
    <name evidence="1" type="ORF">IGS68_34790</name>
</gene>
<dbReference type="RefSeq" id="WP_201083889.1">
    <property type="nucleotide sequence ID" value="NZ_CP067424.1"/>
</dbReference>
<keyword evidence="2" id="KW-1185">Reference proteome</keyword>
<keyword evidence="1" id="KW-0614">Plasmid</keyword>
<dbReference type="InterPro" id="IPR038493">
    <property type="entry name" value="MqsR_sf"/>
</dbReference>
<organism evidence="1 2">
    <name type="scientific">Skermanella cutis</name>
    <dbReference type="NCBI Taxonomy" id="2775420"/>
    <lineage>
        <taxon>Bacteria</taxon>
        <taxon>Pseudomonadati</taxon>
        <taxon>Pseudomonadota</taxon>
        <taxon>Alphaproteobacteria</taxon>
        <taxon>Rhodospirillales</taxon>
        <taxon>Azospirillaceae</taxon>
        <taxon>Skermanella</taxon>
    </lineage>
</organism>
<dbReference type="Pfam" id="PF15723">
    <property type="entry name" value="MqsR_toxin"/>
    <property type="match status" value="1"/>
</dbReference>
<dbReference type="Gene3D" id="3.30.2310.40">
    <property type="match status" value="1"/>
</dbReference>
<proteinExistence type="predicted"/>
<dbReference type="CDD" id="cd12869">
    <property type="entry name" value="MqsR"/>
    <property type="match status" value="1"/>
</dbReference>